<dbReference type="InterPro" id="IPR002937">
    <property type="entry name" value="Amino_oxidase"/>
</dbReference>
<organism evidence="7 8">
    <name type="scientific">Sinomonas flava</name>
    <dbReference type="NCBI Taxonomy" id="496857"/>
    <lineage>
        <taxon>Bacteria</taxon>
        <taxon>Bacillati</taxon>
        <taxon>Actinomycetota</taxon>
        <taxon>Actinomycetes</taxon>
        <taxon>Micrococcales</taxon>
        <taxon>Micrococcaceae</taxon>
        <taxon>Sinomonas</taxon>
    </lineage>
</organism>
<proteinExistence type="inferred from homology"/>
<feature type="region of interest" description="Disordered" evidence="5">
    <location>
        <begin position="1"/>
        <end position="22"/>
    </location>
</feature>
<name>A0ABN3BWV6_9MICC</name>
<dbReference type="RefSeq" id="WP_425564404.1">
    <property type="nucleotide sequence ID" value="NZ_BAAAQW010000006.1"/>
</dbReference>
<comment type="caution">
    <text evidence="7">The sequence shown here is derived from an EMBL/GenBank/DDBJ whole genome shotgun (WGS) entry which is preliminary data.</text>
</comment>
<dbReference type="Pfam" id="PF01593">
    <property type="entry name" value="Amino_oxidase"/>
    <property type="match status" value="1"/>
</dbReference>
<evidence type="ECO:0000313" key="8">
    <source>
        <dbReference type="Proteomes" id="UP001500432"/>
    </source>
</evidence>
<accession>A0ABN3BWV6</accession>
<evidence type="ECO:0000256" key="2">
    <source>
        <dbReference type="ARBA" id="ARBA00022746"/>
    </source>
</evidence>
<dbReference type="EMBL" id="BAAAQW010000006">
    <property type="protein sequence ID" value="GAA2201287.1"/>
    <property type="molecule type" value="Genomic_DNA"/>
</dbReference>
<evidence type="ECO:0000256" key="3">
    <source>
        <dbReference type="ARBA" id="ARBA00023002"/>
    </source>
</evidence>
<gene>
    <name evidence="7" type="primary">crtI</name>
    <name evidence="7" type="ORF">GCM10009849_25170</name>
</gene>
<comment type="similarity">
    <text evidence="4">Belongs to the carotenoid/retinoid oxidoreductase family.</text>
</comment>
<sequence length="568" mass="60812">MNRPQRSKAGRTLPGRPRPRRTVTVIGGGISGLATAGLLARDGHAVQLLEKNEVLGGRAGRWEADGFRFDTGPSWYLMPEVIDHWFRLMGSSAPDELRLERLDPGYRVFFEAHEDPVDIPASREGAVALFDSLDRGSGAALARYLEEAEDAYAVALERFLYDDFSSLRGLAHPDVLRRGSRLAALLAQSLHTRVSRRFTDRRERQILGYPAVFLGTTPYRAPALYQLMSHLDLTQGVLYPHGGFAALVDAMARLARSAGVQIRTGARATRILTGPAPGGPRVEGVAWTDAEGREHRTGASVVVGAADLHHLETELLPAELRTHPERAWDRRDPGPGAVLACLGVRGTLPELAHHSLFFARDWRDNFARIGAGDTPAETTSIYVSRTSATDAGVAPAGDESLFVLVPSAAAPDWGRGGIGGAGAAAVEEVADRAIQQISAWARIPDLAERVVVRRTFGPADFEHDVNAWRGGALGLAHTLRQSAFLRPGNESRTVSGLLYAGASVRPGIGVPMCLISAELVLKRVRGQRRPGPVGPPLVALRGQVAAGTAARGAALADAARAEGVAWPT</sequence>
<evidence type="ECO:0000256" key="1">
    <source>
        <dbReference type="ARBA" id="ARBA00004829"/>
    </source>
</evidence>
<keyword evidence="2 4" id="KW-0125">Carotenoid biosynthesis</keyword>
<dbReference type="NCBIfam" id="TIGR02734">
    <property type="entry name" value="crtI_fam"/>
    <property type="match status" value="1"/>
</dbReference>
<evidence type="ECO:0000259" key="6">
    <source>
        <dbReference type="Pfam" id="PF01593"/>
    </source>
</evidence>
<evidence type="ECO:0000256" key="4">
    <source>
        <dbReference type="RuleBase" id="RU362075"/>
    </source>
</evidence>
<dbReference type="InterPro" id="IPR014105">
    <property type="entry name" value="Carotenoid/retinoid_OxRdtase"/>
</dbReference>
<reference evidence="7 8" key="1">
    <citation type="journal article" date="2019" name="Int. J. Syst. Evol. Microbiol.">
        <title>The Global Catalogue of Microorganisms (GCM) 10K type strain sequencing project: providing services to taxonomists for standard genome sequencing and annotation.</title>
        <authorList>
            <consortium name="The Broad Institute Genomics Platform"/>
            <consortium name="The Broad Institute Genome Sequencing Center for Infectious Disease"/>
            <person name="Wu L."/>
            <person name="Ma J."/>
        </authorList>
    </citation>
    <scope>NUCLEOTIDE SEQUENCE [LARGE SCALE GENOMIC DNA]</scope>
    <source>
        <strain evidence="7 8">JCM 16034</strain>
    </source>
</reference>
<evidence type="ECO:0000313" key="7">
    <source>
        <dbReference type="EMBL" id="GAA2201287.1"/>
    </source>
</evidence>
<evidence type="ECO:0000256" key="5">
    <source>
        <dbReference type="SAM" id="MobiDB-lite"/>
    </source>
</evidence>
<dbReference type="PANTHER" id="PTHR43734:SF1">
    <property type="entry name" value="PHYTOENE DESATURASE"/>
    <property type="match status" value="1"/>
</dbReference>
<dbReference type="InterPro" id="IPR036188">
    <property type="entry name" value="FAD/NAD-bd_sf"/>
</dbReference>
<dbReference type="Proteomes" id="UP001500432">
    <property type="component" value="Unassembled WGS sequence"/>
</dbReference>
<dbReference type="PANTHER" id="PTHR43734">
    <property type="entry name" value="PHYTOENE DESATURASE"/>
    <property type="match status" value="1"/>
</dbReference>
<keyword evidence="8" id="KW-1185">Reference proteome</keyword>
<keyword evidence="3 4" id="KW-0560">Oxidoreductase</keyword>
<protein>
    <submittedName>
        <fullName evidence="7">Phytoene desaturase family protein</fullName>
    </submittedName>
</protein>
<feature type="domain" description="Amine oxidase" evidence="6">
    <location>
        <begin position="30"/>
        <end position="518"/>
    </location>
</feature>
<comment type="pathway">
    <text evidence="1 4">Carotenoid biosynthesis.</text>
</comment>
<dbReference type="SUPFAM" id="SSF51905">
    <property type="entry name" value="FAD/NAD(P)-binding domain"/>
    <property type="match status" value="1"/>
</dbReference>
<dbReference type="Gene3D" id="3.50.50.60">
    <property type="entry name" value="FAD/NAD(P)-binding domain"/>
    <property type="match status" value="2"/>
</dbReference>